<keyword evidence="1" id="KW-0732">Signal</keyword>
<dbReference type="SUPFAM" id="SSF51556">
    <property type="entry name" value="Metallo-dependent hydrolases"/>
    <property type="match status" value="1"/>
</dbReference>
<dbReference type="InterPro" id="IPR032466">
    <property type="entry name" value="Metal_Hydrolase"/>
</dbReference>
<dbReference type="GO" id="GO:0016787">
    <property type="term" value="F:hydrolase activity"/>
    <property type="evidence" value="ECO:0007669"/>
    <property type="project" value="UniProtKB-KW"/>
</dbReference>
<name>A0ABV3Z338_9PROT</name>
<reference evidence="3 4" key="1">
    <citation type="submission" date="2024-05" db="EMBL/GenBank/DDBJ databases">
        <title>Three bacterial strains, DH-69, EH-24, and ECK-19 isolated from coastal sediments.</title>
        <authorList>
            <person name="Ye Y.-Q."/>
            <person name="Du Z.-J."/>
        </authorList>
    </citation>
    <scope>NUCLEOTIDE SEQUENCE [LARGE SCALE GENOMIC DNA]</scope>
    <source>
        <strain evidence="3 4">ECK-19</strain>
    </source>
</reference>
<keyword evidence="4" id="KW-1185">Reference proteome</keyword>
<dbReference type="Gene3D" id="2.30.40.10">
    <property type="entry name" value="Urease, subunit C, domain 1"/>
    <property type="match status" value="1"/>
</dbReference>
<dbReference type="PANTHER" id="PTHR22642:SF2">
    <property type="entry name" value="PROTEIN LONG AFTER FAR-RED 3"/>
    <property type="match status" value="1"/>
</dbReference>
<dbReference type="RefSeq" id="WP_369313158.1">
    <property type="nucleotide sequence ID" value="NZ_JBEHZE010000001.1"/>
</dbReference>
<dbReference type="Pfam" id="PF07969">
    <property type="entry name" value="Amidohydro_3"/>
    <property type="match status" value="1"/>
</dbReference>
<dbReference type="EC" id="3.5.-.-" evidence="3"/>
<sequence length="566" mass="61089">MALSTKNFRLFSASFFALLSTACSNDAEPNSTTQQPAVTIFTGGPIYTGVENAPTVEAVAVSEGNILAVGTREIIIDSAGPDPKIVDLAGAALYPGFTDAHAHLLGIGMRELTFNLEGTESIAALVEALSEAVKQADNPKSIIGVGWIETGWPEGRMPNRYDLDPVSDDIPVLLIRADGHALVANSAALIASNIDDATPDPAGGKIERDENGVATGILIDNAMTLVQALWDAPNEARKREAYSKAAEVYSSHGWTGLHNMSVAPENIAIIEEMSDQKDFAIRVYNSIDVAGLDALAEATPRTNKNNHVITRAIKLYIDGALGSRGAALTEPYSDRPENAGLLLMTPDEARPILERAISADIQVNTHAIGDRGNSLLLDWYEQTFARHPDKTDIRWRIEHAQILHTEDIPRFAELGVIASMQPSHAIGDMFFAKDRLGADRLEGAYAWRALIDAGAVVAGGSDAPVERGDPLIEFYAAVARKGLNGYSDEYWHPEQAVTRDEALKMLTLWPAYASFQENALGTIEPGKRADFTVFSKDIMTIAEDDILTAKPVMTVVSGEIIFQAKK</sequence>
<feature type="signal peptide" evidence="1">
    <location>
        <begin position="1"/>
        <end position="27"/>
    </location>
</feature>
<comment type="caution">
    <text evidence="3">The sequence shown here is derived from an EMBL/GenBank/DDBJ whole genome shotgun (WGS) entry which is preliminary data.</text>
</comment>
<dbReference type="InterPro" id="IPR011059">
    <property type="entry name" value="Metal-dep_hydrolase_composite"/>
</dbReference>
<evidence type="ECO:0000313" key="4">
    <source>
        <dbReference type="Proteomes" id="UP001560685"/>
    </source>
</evidence>
<feature type="chain" id="PRO_5045886640" evidence="1">
    <location>
        <begin position="28"/>
        <end position="566"/>
    </location>
</feature>
<evidence type="ECO:0000256" key="1">
    <source>
        <dbReference type="SAM" id="SignalP"/>
    </source>
</evidence>
<dbReference type="CDD" id="cd01300">
    <property type="entry name" value="YtcJ_like"/>
    <property type="match status" value="1"/>
</dbReference>
<dbReference type="PANTHER" id="PTHR22642">
    <property type="entry name" value="IMIDAZOLONEPROPIONASE"/>
    <property type="match status" value="1"/>
</dbReference>
<gene>
    <name evidence="3" type="ORF">ABFZ84_06540</name>
</gene>
<evidence type="ECO:0000259" key="2">
    <source>
        <dbReference type="Pfam" id="PF07969"/>
    </source>
</evidence>
<keyword evidence="3" id="KW-0378">Hydrolase</keyword>
<dbReference type="EMBL" id="JBEHZE010000001">
    <property type="protein sequence ID" value="MEX6633206.1"/>
    <property type="molecule type" value="Genomic_DNA"/>
</dbReference>
<feature type="domain" description="Amidohydrolase 3" evidence="2">
    <location>
        <begin position="84"/>
        <end position="562"/>
    </location>
</feature>
<dbReference type="SUPFAM" id="SSF51338">
    <property type="entry name" value="Composite domain of metallo-dependent hydrolases"/>
    <property type="match status" value="1"/>
</dbReference>
<protein>
    <submittedName>
        <fullName evidence="3">Amidohydrolase</fullName>
        <ecNumber evidence="3">3.5.-.-</ecNumber>
    </submittedName>
</protein>
<dbReference type="Proteomes" id="UP001560685">
    <property type="component" value="Unassembled WGS sequence"/>
</dbReference>
<proteinExistence type="predicted"/>
<accession>A0ABV3Z338</accession>
<evidence type="ECO:0000313" key="3">
    <source>
        <dbReference type="EMBL" id="MEX6633206.1"/>
    </source>
</evidence>
<dbReference type="PROSITE" id="PS51257">
    <property type="entry name" value="PROKAR_LIPOPROTEIN"/>
    <property type="match status" value="1"/>
</dbReference>
<dbReference type="InterPro" id="IPR033932">
    <property type="entry name" value="YtcJ-like"/>
</dbReference>
<organism evidence="3 4">
    <name type="scientific">Hyphococcus lacteus</name>
    <dbReference type="NCBI Taxonomy" id="3143536"/>
    <lineage>
        <taxon>Bacteria</taxon>
        <taxon>Pseudomonadati</taxon>
        <taxon>Pseudomonadota</taxon>
        <taxon>Alphaproteobacteria</taxon>
        <taxon>Parvularculales</taxon>
        <taxon>Parvularculaceae</taxon>
        <taxon>Hyphococcus</taxon>
    </lineage>
</organism>
<dbReference type="Gene3D" id="3.10.310.70">
    <property type="match status" value="1"/>
</dbReference>
<dbReference type="Gene3D" id="3.20.20.140">
    <property type="entry name" value="Metal-dependent hydrolases"/>
    <property type="match status" value="1"/>
</dbReference>
<dbReference type="InterPro" id="IPR013108">
    <property type="entry name" value="Amidohydro_3"/>
</dbReference>